<name>A0A173XNS6_9FIRM</name>
<dbReference type="Proteomes" id="UP000095679">
    <property type="component" value="Unassembled WGS sequence"/>
</dbReference>
<reference evidence="1 2" key="1">
    <citation type="submission" date="2015-09" db="EMBL/GenBank/DDBJ databases">
        <authorList>
            <consortium name="Pathogen Informatics"/>
        </authorList>
    </citation>
    <scope>NUCLEOTIDE SEQUENCE [LARGE SCALE GENOMIC DNA]</scope>
    <source>
        <strain evidence="1 2">2789STDY5834835</strain>
    </source>
</reference>
<protein>
    <recommendedName>
        <fullName evidence="3">ParB/Sulfiredoxin domain-containing protein</fullName>
    </recommendedName>
</protein>
<evidence type="ECO:0000313" key="1">
    <source>
        <dbReference type="EMBL" id="CUN52078.1"/>
    </source>
</evidence>
<accession>A0A173XNS6</accession>
<gene>
    <name evidence="1" type="ORF">ERS852450_00151</name>
</gene>
<organism evidence="1 2">
    <name type="scientific">Anaerobutyricum hallii</name>
    <dbReference type="NCBI Taxonomy" id="39488"/>
    <lineage>
        <taxon>Bacteria</taxon>
        <taxon>Bacillati</taxon>
        <taxon>Bacillota</taxon>
        <taxon>Clostridia</taxon>
        <taxon>Lachnospirales</taxon>
        <taxon>Lachnospiraceae</taxon>
        <taxon>Anaerobutyricum</taxon>
    </lineage>
</organism>
<evidence type="ECO:0008006" key="3">
    <source>
        <dbReference type="Google" id="ProtNLM"/>
    </source>
</evidence>
<dbReference type="RefSeq" id="WP_055297835.1">
    <property type="nucleotide sequence ID" value="NZ_BLYK01000002.1"/>
</dbReference>
<dbReference type="EMBL" id="CYZL01000001">
    <property type="protein sequence ID" value="CUN52078.1"/>
    <property type="molecule type" value="Genomic_DNA"/>
</dbReference>
<proteinExistence type="predicted"/>
<dbReference type="AlphaFoldDB" id="A0A173XNS6"/>
<sequence>MIQYLEYLKRIFFTTGTKYIGIILSELTLYQKVYLKYGNLKQNNPVYPKDKPKIWNTHCFPIPPANEHYFNLTWDIGYIYESLISDKIIEYMAAEEIKKFCEIDIKASEERSFKEIRKNIKPKYPHTYQEILIAFYQPLEYDMILDGRHRYIEAEAFSLNKKLPVIHLHSDEIISALVDLNSFLNYIIVRNIKVFYDCVFGGKSMRPLLQFSDFGVYI</sequence>
<evidence type="ECO:0000313" key="2">
    <source>
        <dbReference type="Proteomes" id="UP000095679"/>
    </source>
</evidence>